<dbReference type="PROSITE" id="PS00455">
    <property type="entry name" value="AMP_BINDING"/>
    <property type="match status" value="1"/>
</dbReference>
<dbReference type="GO" id="GO:0006633">
    <property type="term" value="P:fatty acid biosynthetic process"/>
    <property type="evidence" value="ECO:0007669"/>
    <property type="project" value="TreeGrafter"/>
</dbReference>
<evidence type="ECO:0000259" key="3">
    <source>
        <dbReference type="Pfam" id="PF00501"/>
    </source>
</evidence>
<dbReference type="AlphaFoldDB" id="A0A098LJA4"/>
<organism evidence="4 5">
    <name type="scientific">Sporocytophaga myxococcoides</name>
    <dbReference type="NCBI Taxonomy" id="153721"/>
    <lineage>
        <taxon>Bacteria</taxon>
        <taxon>Pseudomonadati</taxon>
        <taxon>Bacteroidota</taxon>
        <taxon>Cytophagia</taxon>
        <taxon>Cytophagales</taxon>
        <taxon>Cytophagaceae</taxon>
        <taxon>Sporocytophaga</taxon>
    </lineage>
</organism>
<gene>
    <name evidence="4" type="ORF">MYP_3779</name>
</gene>
<dbReference type="eggNOG" id="COG0318">
    <property type="taxonomic scope" value="Bacteria"/>
</dbReference>
<keyword evidence="2" id="KW-0436">Ligase</keyword>
<dbReference type="InterPro" id="IPR000873">
    <property type="entry name" value="AMP-dep_synth/lig_dom"/>
</dbReference>
<evidence type="ECO:0000256" key="1">
    <source>
        <dbReference type="ARBA" id="ARBA00006432"/>
    </source>
</evidence>
<comment type="similarity">
    <text evidence="1">Belongs to the ATP-dependent AMP-binding enzyme family.</text>
</comment>
<dbReference type="InterPro" id="IPR045851">
    <property type="entry name" value="AMP-bd_C_sf"/>
</dbReference>
<dbReference type="SUPFAM" id="SSF56801">
    <property type="entry name" value="Acetyl-CoA synthetase-like"/>
    <property type="match status" value="1"/>
</dbReference>
<evidence type="ECO:0000313" key="5">
    <source>
        <dbReference type="Proteomes" id="UP000030185"/>
    </source>
</evidence>
<dbReference type="GO" id="GO:0005886">
    <property type="term" value="C:plasma membrane"/>
    <property type="evidence" value="ECO:0007669"/>
    <property type="project" value="TreeGrafter"/>
</dbReference>
<dbReference type="PANTHER" id="PTHR22754:SF32">
    <property type="entry name" value="DISCO-INTERACTING PROTEIN 2"/>
    <property type="match status" value="1"/>
</dbReference>
<dbReference type="GO" id="GO:0016874">
    <property type="term" value="F:ligase activity"/>
    <property type="evidence" value="ECO:0007669"/>
    <property type="project" value="UniProtKB-KW"/>
</dbReference>
<dbReference type="Pfam" id="PF00501">
    <property type="entry name" value="AMP-binding"/>
    <property type="match status" value="1"/>
</dbReference>
<dbReference type="Gene3D" id="3.40.50.12780">
    <property type="entry name" value="N-terminal domain of ligase-like"/>
    <property type="match status" value="1"/>
</dbReference>
<dbReference type="Gene3D" id="3.30.300.30">
    <property type="match status" value="1"/>
</dbReference>
<dbReference type="InterPro" id="IPR020845">
    <property type="entry name" value="AMP-binding_CS"/>
</dbReference>
<feature type="domain" description="AMP-dependent synthetase/ligase" evidence="3">
    <location>
        <begin position="22"/>
        <end position="424"/>
    </location>
</feature>
<evidence type="ECO:0000313" key="4">
    <source>
        <dbReference type="EMBL" id="GAL86549.1"/>
    </source>
</evidence>
<comment type="caution">
    <text evidence="4">The sequence shown here is derived from an EMBL/GenBank/DDBJ whole genome shotgun (WGS) entry which is preliminary data.</text>
</comment>
<dbReference type="FunFam" id="3.40.50.12780:FF:000013">
    <property type="entry name" value="Long-chain-fatty-acid--AMP ligase FadD32"/>
    <property type="match status" value="1"/>
</dbReference>
<dbReference type="PANTHER" id="PTHR22754">
    <property type="entry name" value="DISCO-INTERACTING PROTEIN 2 DIP2 -RELATED"/>
    <property type="match status" value="1"/>
</dbReference>
<dbReference type="GO" id="GO:0071766">
    <property type="term" value="P:Actinobacterium-type cell wall biogenesis"/>
    <property type="evidence" value="ECO:0007669"/>
    <property type="project" value="UniProtKB-ARBA"/>
</dbReference>
<dbReference type="GO" id="GO:0070566">
    <property type="term" value="F:adenylyltransferase activity"/>
    <property type="evidence" value="ECO:0007669"/>
    <property type="project" value="TreeGrafter"/>
</dbReference>
<accession>A0A098LJA4</accession>
<sequence>METTAKDYIFLTDKLDSLITSKPNFIAFTFLNEVKEGSLSLTYKDLGRKAKTLAFVLKERTVSGDKALLLYPSGLDFIVAFFACLYADIIPVLAYPPESEDIDRLITIADDCNPDLVLCTNSVLSKLDDFEAKNRMQNSAEIEKNRKLKILYDLLWIPSDIIKSNGVFRKRKQDSYSSNQVALIHYTSGTTGFPKRIEVTHRNLYLNSLQFINAFDVNSETHVINWLHPYHDMGVISGVTVPVYSGIQTTLMAPLTFIKKPFTWLKEISNLKGKGVVVSGGPNFAFELCCHKIKDEQLSELDLKHWKVAFNGGDSVMQETLERFTNKFSICGFSPKAFVPVYGLTEATSLLSVGSMGKGVTTRSFSKRLFRNHIAVETNLENDSLKLISYGNSRKHYQVIIIDPKSAQKLEDGSVGEVLIADPGFGLNFYHNVEFSREHLYNGIKFLKTGDLGFIKNGELFFTGRLDDLIVINDTFHYPHYIEHGVYHSHPALRKGCCAAFTITRENKEVLVIVQEVSKDSINKINVEELLGKIRSEVFIMNGIDPYMICLTIPSSIPKTFNGKIQRSATKKLFLQDSLKVIAVWQNSLKEPKEMNYSALKYLPTILPKGRTRGIITIN</sequence>
<proteinExistence type="inferred from homology"/>
<name>A0A098LJA4_9BACT</name>
<evidence type="ECO:0000256" key="2">
    <source>
        <dbReference type="ARBA" id="ARBA00022598"/>
    </source>
</evidence>
<protein>
    <recommendedName>
        <fullName evidence="3">AMP-dependent synthetase/ligase domain-containing protein</fullName>
    </recommendedName>
</protein>
<dbReference type="CDD" id="cd05931">
    <property type="entry name" value="FAAL"/>
    <property type="match status" value="1"/>
</dbReference>
<dbReference type="InterPro" id="IPR042099">
    <property type="entry name" value="ANL_N_sf"/>
</dbReference>
<dbReference type="EMBL" id="BBLT01000008">
    <property type="protein sequence ID" value="GAL86549.1"/>
    <property type="molecule type" value="Genomic_DNA"/>
</dbReference>
<dbReference type="RefSeq" id="WP_045466630.1">
    <property type="nucleotide sequence ID" value="NZ_BBLT01000008.1"/>
</dbReference>
<dbReference type="InterPro" id="IPR040097">
    <property type="entry name" value="FAAL/FAAC"/>
</dbReference>
<dbReference type="OrthoDB" id="9765680at2"/>
<dbReference type="STRING" id="153721.MYP_3779"/>
<keyword evidence="5" id="KW-1185">Reference proteome</keyword>
<dbReference type="Proteomes" id="UP000030185">
    <property type="component" value="Unassembled WGS sequence"/>
</dbReference>
<reference evidence="4 5" key="1">
    <citation type="submission" date="2014-09" db="EMBL/GenBank/DDBJ databases">
        <title>Sporocytophaga myxococcoides PG-01 genome sequencing.</title>
        <authorList>
            <person name="Liu L."/>
            <person name="Gao P.J."/>
            <person name="Chen G.J."/>
            <person name="Wang L.S."/>
        </authorList>
    </citation>
    <scope>NUCLEOTIDE SEQUENCE [LARGE SCALE GENOMIC DNA]</scope>
    <source>
        <strain evidence="4 5">PG-01</strain>
    </source>
</reference>